<evidence type="ECO:0000313" key="1">
    <source>
        <dbReference type="EMBL" id="KAH7912851.1"/>
    </source>
</evidence>
<dbReference type="EMBL" id="MU267642">
    <property type="protein sequence ID" value="KAH7912851.1"/>
    <property type="molecule type" value="Genomic_DNA"/>
</dbReference>
<keyword evidence="2" id="KW-1185">Reference proteome</keyword>
<accession>A0ACB8AHN4</accession>
<proteinExistence type="predicted"/>
<comment type="caution">
    <text evidence="1">The sequence shown here is derived from an EMBL/GenBank/DDBJ whole genome shotgun (WGS) entry which is preliminary data.</text>
</comment>
<protein>
    <submittedName>
        <fullName evidence="1">Uncharacterized protein</fullName>
    </submittedName>
</protein>
<dbReference type="Proteomes" id="UP000790377">
    <property type="component" value="Unassembled WGS sequence"/>
</dbReference>
<sequence>MSLPAMSRRITAAAGDISALYPDNRENKDVFLQASGPSARSDPTLPRHVLIYWVNATLPNGDQIYDTTQLEKHGNYFQYHYPNVVKVDHAEKGLNQTFFLGKFTSQQREDILDLASEVEFQPTSLTEGSRVWTRKLLAKMEGEGLIGRELYAQILQEVPLPSAVIGSFADVSAGAL</sequence>
<organism evidence="1 2">
    <name type="scientific">Hygrophoropsis aurantiaca</name>
    <dbReference type="NCBI Taxonomy" id="72124"/>
    <lineage>
        <taxon>Eukaryota</taxon>
        <taxon>Fungi</taxon>
        <taxon>Dikarya</taxon>
        <taxon>Basidiomycota</taxon>
        <taxon>Agaricomycotina</taxon>
        <taxon>Agaricomycetes</taxon>
        <taxon>Agaricomycetidae</taxon>
        <taxon>Boletales</taxon>
        <taxon>Coniophorineae</taxon>
        <taxon>Hygrophoropsidaceae</taxon>
        <taxon>Hygrophoropsis</taxon>
    </lineage>
</organism>
<gene>
    <name evidence="1" type="ORF">BJ138DRAFT_1147316</name>
</gene>
<reference evidence="1" key="1">
    <citation type="journal article" date="2021" name="New Phytol.">
        <title>Evolutionary innovations through gain and loss of genes in the ectomycorrhizal Boletales.</title>
        <authorList>
            <person name="Wu G."/>
            <person name="Miyauchi S."/>
            <person name="Morin E."/>
            <person name="Kuo A."/>
            <person name="Drula E."/>
            <person name="Varga T."/>
            <person name="Kohler A."/>
            <person name="Feng B."/>
            <person name="Cao Y."/>
            <person name="Lipzen A."/>
            <person name="Daum C."/>
            <person name="Hundley H."/>
            <person name="Pangilinan J."/>
            <person name="Johnson J."/>
            <person name="Barry K."/>
            <person name="LaButti K."/>
            <person name="Ng V."/>
            <person name="Ahrendt S."/>
            <person name="Min B."/>
            <person name="Choi I.G."/>
            <person name="Park H."/>
            <person name="Plett J.M."/>
            <person name="Magnuson J."/>
            <person name="Spatafora J.W."/>
            <person name="Nagy L.G."/>
            <person name="Henrissat B."/>
            <person name="Grigoriev I.V."/>
            <person name="Yang Z.L."/>
            <person name="Xu J."/>
            <person name="Martin F.M."/>
        </authorList>
    </citation>
    <scope>NUCLEOTIDE SEQUENCE</scope>
    <source>
        <strain evidence="1">ATCC 28755</strain>
    </source>
</reference>
<evidence type="ECO:0000313" key="2">
    <source>
        <dbReference type="Proteomes" id="UP000790377"/>
    </source>
</evidence>
<name>A0ACB8AHN4_9AGAM</name>